<sequence>MQLTVLGCWAPYPRPGEACSGYLLRAGDTTVMLEAGNGSFAELARHVDFRRLSGLVITHFHPDHYADVFCLRHAIEGARRADEMNGPVKLFIPPDPADIYAKLASYTGAFDVVNVEELPETTQIPGVITRKALLNDLALYFIHTAHSLPGYAVLFLQKDKTVFFSGDTAPTEAIERAAQGAGLFLCEASGLDKDAGYLANAHMTAREAGTLARRAGAKRLVITHFWPEYAVTDLLNEAGRSFGGAVEAAKQGKTYIL</sequence>
<evidence type="ECO:0000256" key="1">
    <source>
        <dbReference type="ARBA" id="ARBA00022759"/>
    </source>
</evidence>
<dbReference type="CDD" id="cd07716">
    <property type="entry name" value="RNaseZ_short-form-like_MBL-fold"/>
    <property type="match status" value="1"/>
</dbReference>
<keyword evidence="1" id="KW-0255">Endonuclease</keyword>
<dbReference type="RefSeq" id="WP_092485762.1">
    <property type="nucleotide sequence ID" value="NZ_FOYM01000026.1"/>
</dbReference>
<reference evidence="4" key="1">
    <citation type="submission" date="2016-10" db="EMBL/GenBank/DDBJ databases">
        <authorList>
            <person name="Varghese N."/>
            <person name="Submissions S."/>
        </authorList>
    </citation>
    <scope>NUCLEOTIDE SEQUENCE [LARGE SCALE GENOMIC DNA]</scope>
    <source>
        <strain evidence="4">DSM 3669</strain>
    </source>
</reference>
<evidence type="ECO:0000313" key="4">
    <source>
        <dbReference type="Proteomes" id="UP000199584"/>
    </source>
</evidence>
<dbReference type="Gene3D" id="3.60.15.10">
    <property type="entry name" value="Ribonuclease Z/Hydroxyacylglutathione hydrolase-like"/>
    <property type="match status" value="1"/>
</dbReference>
<dbReference type="InterPro" id="IPR001279">
    <property type="entry name" value="Metallo-B-lactamas"/>
</dbReference>
<dbReference type="SMART" id="SM00849">
    <property type="entry name" value="Lactamase_B"/>
    <property type="match status" value="1"/>
</dbReference>
<keyword evidence="4" id="KW-1185">Reference proteome</keyword>
<dbReference type="Proteomes" id="UP000199584">
    <property type="component" value="Unassembled WGS sequence"/>
</dbReference>
<evidence type="ECO:0000259" key="2">
    <source>
        <dbReference type="SMART" id="SM00849"/>
    </source>
</evidence>
<dbReference type="STRING" id="39060.SAMN05660706_12616"/>
<dbReference type="PANTHER" id="PTHR46018:SF2">
    <property type="entry name" value="ZINC PHOSPHODIESTERASE ELAC PROTEIN 1"/>
    <property type="match status" value="1"/>
</dbReference>
<dbReference type="PANTHER" id="PTHR46018">
    <property type="entry name" value="ZINC PHOSPHODIESTERASE ELAC PROTEIN 1"/>
    <property type="match status" value="1"/>
</dbReference>
<dbReference type="EMBL" id="FOYM01000026">
    <property type="protein sequence ID" value="SFR12831.1"/>
    <property type="molecule type" value="Genomic_DNA"/>
</dbReference>
<accession>A0A1I6E5J6</accession>
<dbReference type="GO" id="GO:0042781">
    <property type="term" value="F:3'-tRNA processing endoribonuclease activity"/>
    <property type="evidence" value="ECO:0007669"/>
    <property type="project" value="TreeGrafter"/>
</dbReference>
<feature type="domain" description="Metallo-beta-lactamase" evidence="2">
    <location>
        <begin position="18"/>
        <end position="202"/>
    </location>
</feature>
<dbReference type="InterPro" id="IPR036866">
    <property type="entry name" value="RibonucZ/Hydroxyglut_hydro"/>
</dbReference>
<name>A0A1I6E5J6_9FIRM</name>
<proteinExistence type="predicted"/>
<keyword evidence="1" id="KW-0540">Nuclease</keyword>
<dbReference type="SUPFAM" id="SSF56281">
    <property type="entry name" value="Metallo-hydrolase/oxidoreductase"/>
    <property type="match status" value="1"/>
</dbReference>
<gene>
    <name evidence="3" type="ORF">SAMN05660706_12616</name>
</gene>
<dbReference type="AlphaFoldDB" id="A0A1I6E5J6"/>
<dbReference type="OrthoDB" id="9800940at2"/>
<organism evidence="3 4">
    <name type="scientific">Desulfoscipio geothermicus DSM 3669</name>
    <dbReference type="NCBI Taxonomy" id="1121426"/>
    <lineage>
        <taxon>Bacteria</taxon>
        <taxon>Bacillati</taxon>
        <taxon>Bacillota</taxon>
        <taxon>Clostridia</taxon>
        <taxon>Eubacteriales</taxon>
        <taxon>Desulfallaceae</taxon>
        <taxon>Desulfoscipio</taxon>
    </lineage>
</organism>
<keyword evidence="1" id="KW-0378">Hydrolase</keyword>
<dbReference type="Pfam" id="PF12706">
    <property type="entry name" value="Lactamase_B_2"/>
    <property type="match status" value="1"/>
</dbReference>
<evidence type="ECO:0000313" key="3">
    <source>
        <dbReference type="EMBL" id="SFR12831.1"/>
    </source>
</evidence>
<protein>
    <submittedName>
        <fullName evidence="3">Ribonuclease BN, tRNA processing enzyme</fullName>
    </submittedName>
</protein>